<sequence length="61" mass="7593">MPQLVTAPWFLILLFSWLTFFFIFSFKMKKINPVKDPFSALIFMPEIYHWPWSWHSPWLWT</sequence>
<dbReference type="InterPro" id="IPR001421">
    <property type="entry name" value="ATP8_metazoa"/>
</dbReference>
<evidence type="ECO:0000256" key="5">
    <source>
        <dbReference type="ARBA" id="ARBA00022692"/>
    </source>
</evidence>
<evidence type="ECO:0000256" key="11">
    <source>
        <dbReference type="ARBA" id="ARBA00023310"/>
    </source>
</evidence>
<evidence type="ECO:0000313" key="14">
    <source>
        <dbReference type="EMBL" id="AIC83171.1"/>
    </source>
</evidence>
<keyword evidence="11" id="KW-0066">ATP synthesis</keyword>
<dbReference type="Pfam" id="PF00895">
    <property type="entry name" value="ATP-synt_8"/>
    <property type="match status" value="1"/>
</dbReference>
<evidence type="ECO:0000256" key="7">
    <source>
        <dbReference type="ARBA" id="ARBA00022989"/>
    </source>
</evidence>
<evidence type="ECO:0000256" key="3">
    <source>
        <dbReference type="ARBA" id="ARBA00022448"/>
    </source>
</evidence>
<dbReference type="RefSeq" id="YP_009045688.1">
    <property type="nucleotide sequence ID" value="NC_024427.1"/>
</dbReference>
<reference evidence="14" key="1">
    <citation type="journal article" date="2014" name="Mitochondrial DNA">
        <title>The complete mitochondrial genome of the Vibrissaphora boringii (Anura: Megophryidae).</title>
        <authorList>
            <person name="Xu Q."/>
            <person name="Liu S."/>
            <person name="Wan R."/>
            <person name="Yue B."/>
            <person name="Zhang X."/>
        </authorList>
    </citation>
    <scope>NUCLEOTIDE SEQUENCE</scope>
</reference>
<comment type="similarity">
    <text evidence="2 12">Belongs to the ATPase protein 8 family.</text>
</comment>
<accession>A0A068BHA8</accession>
<dbReference type="GO" id="GO:0031966">
    <property type="term" value="C:mitochondrial membrane"/>
    <property type="evidence" value="ECO:0007669"/>
    <property type="project" value="UniProtKB-SubCell"/>
</dbReference>
<keyword evidence="8 12" id="KW-0406">Ion transport</keyword>
<dbReference type="GO" id="GO:0045259">
    <property type="term" value="C:proton-transporting ATP synthase complex"/>
    <property type="evidence" value="ECO:0007669"/>
    <property type="project" value="UniProtKB-KW"/>
</dbReference>
<evidence type="ECO:0000256" key="4">
    <source>
        <dbReference type="ARBA" id="ARBA00022547"/>
    </source>
</evidence>
<name>A0A068BHA8_LEPBG</name>
<keyword evidence="10 13" id="KW-0472">Membrane</keyword>
<dbReference type="GO" id="GO:0015078">
    <property type="term" value="F:proton transmembrane transporter activity"/>
    <property type="evidence" value="ECO:0007669"/>
    <property type="project" value="InterPro"/>
</dbReference>
<keyword evidence="5 12" id="KW-0812">Transmembrane</keyword>
<organism evidence="14">
    <name type="scientific">Leptobrachium boringii</name>
    <name type="common">Emei moustache toad</name>
    <name type="synonym">Vibrissaphora boringii</name>
    <dbReference type="NCBI Taxonomy" id="265040"/>
    <lineage>
        <taxon>Eukaryota</taxon>
        <taxon>Metazoa</taxon>
        <taxon>Chordata</taxon>
        <taxon>Craniata</taxon>
        <taxon>Vertebrata</taxon>
        <taxon>Euteleostomi</taxon>
        <taxon>Amphibia</taxon>
        <taxon>Batrachia</taxon>
        <taxon>Anura</taxon>
        <taxon>Pelobatoidea</taxon>
        <taxon>Megophryidae</taxon>
        <taxon>Leptobrachium</taxon>
    </lineage>
</organism>
<keyword evidence="7 13" id="KW-1133">Transmembrane helix</keyword>
<dbReference type="GeneID" id="19736871"/>
<proteinExistence type="inferred from homology"/>
<evidence type="ECO:0000256" key="6">
    <source>
        <dbReference type="ARBA" id="ARBA00022781"/>
    </source>
</evidence>
<geneLocation type="mitochondrion" evidence="14"/>
<protein>
    <recommendedName>
        <fullName evidence="12">ATP synthase complex subunit 8</fullName>
    </recommendedName>
</protein>
<evidence type="ECO:0000256" key="2">
    <source>
        <dbReference type="ARBA" id="ARBA00008892"/>
    </source>
</evidence>
<reference evidence="14" key="2">
    <citation type="submission" date="2014-03" db="EMBL/GenBank/DDBJ databases">
        <authorList>
            <person name="Xu Q.P."/>
            <person name="Wan R.Z."/>
            <person name="Liu S.L."/>
            <person name="Yue B.S."/>
            <person name="Zhang X.Y."/>
        </authorList>
    </citation>
    <scope>NUCLEOTIDE SEQUENCE</scope>
</reference>
<evidence type="ECO:0000256" key="10">
    <source>
        <dbReference type="ARBA" id="ARBA00023136"/>
    </source>
</evidence>
<gene>
    <name evidence="14" type="primary">ATP8</name>
</gene>
<evidence type="ECO:0000256" key="1">
    <source>
        <dbReference type="ARBA" id="ARBA00004304"/>
    </source>
</evidence>
<evidence type="ECO:0000256" key="13">
    <source>
        <dbReference type="SAM" id="Phobius"/>
    </source>
</evidence>
<dbReference type="AlphaFoldDB" id="A0A068BHA8"/>
<keyword evidence="6 12" id="KW-0375">Hydrogen ion transport</keyword>
<dbReference type="GO" id="GO:0015986">
    <property type="term" value="P:proton motive force-driven ATP synthesis"/>
    <property type="evidence" value="ECO:0007669"/>
    <property type="project" value="InterPro"/>
</dbReference>
<keyword evidence="9 12" id="KW-0496">Mitochondrion</keyword>
<dbReference type="EMBL" id="KJ630505">
    <property type="protein sequence ID" value="AIC83171.1"/>
    <property type="molecule type" value="Genomic_DNA"/>
</dbReference>
<feature type="transmembrane region" description="Helical" evidence="13">
    <location>
        <begin position="6"/>
        <end position="26"/>
    </location>
</feature>
<evidence type="ECO:0000256" key="12">
    <source>
        <dbReference type="RuleBase" id="RU003661"/>
    </source>
</evidence>
<evidence type="ECO:0000256" key="9">
    <source>
        <dbReference type="ARBA" id="ARBA00023128"/>
    </source>
</evidence>
<keyword evidence="4 12" id="KW-0138">CF(0)</keyword>
<keyword evidence="3 12" id="KW-0813">Transport</keyword>
<dbReference type="CTD" id="4509"/>
<evidence type="ECO:0000256" key="8">
    <source>
        <dbReference type="ARBA" id="ARBA00023065"/>
    </source>
</evidence>
<comment type="subcellular location">
    <subcellularLocation>
        <location evidence="1 12">Mitochondrion membrane</location>
        <topology evidence="1 12">Single-pass membrane protein</topology>
    </subcellularLocation>
</comment>